<evidence type="ECO:0000256" key="6">
    <source>
        <dbReference type="ARBA" id="ARBA00023033"/>
    </source>
</evidence>
<dbReference type="GO" id="GO:0020037">
    <property type="term" value="F:heme binding"/>
    <property type="evidence" value="ECO:0007669"/>
    <property type="project" value="InterPro"/>
</dbReference>
<dbReference type="InterPro" id="IPR017972">
    <property type="entry name" value="Cyt_P450_CS"/>
</dbReference>
<evidence type="ECO:0000313" key="9">
    <source>
        <dbReference type="EMBL" id="PHN04853.1"/>
    </source>
</evidence>
<keyword evidence="10" id="KW-1185">Reference proteome</keyword>
<evidence type="ECO:0000256" key="3">
    <source>
        <dbReference type="ARBA" id="ARBA00022723"/>
    </source>
</evidence>
<evidence type="ECO:0000256" key="7">
    <source>
        <dbReference type="PIRSR" id="PIRSR602401-1"/>
    </source>
</evidence>
<dbReference type="PANTHER" id="PTHR24291">
    <property type="entry name" value="CYTOCHROME P450 FAMILY 4"/>
    <property type="match status" value="1"/>
</dbReference>
<comment type="cofactor">
    <cofactor evidence="7">
        <name>heme</name>
        <dbReference type="ChEBI" id="CHEBI:30413"/>
    </cofactor>
</comment>
<evidence type="ECO:0000256" key="4">
    <source>
        <dbReference type="ARBA" id="ARBA00023002"/>
    </source>
</evidence>
<dbReference type="GO" id="GO:0016705">
    <property type="term" value="F:oxidoreductase activity, acting on paired donors, with incorporation or reduction of molecular oxygen"/>
    <property type="evidence" value="ECO:0007669"/>
    <property type="project" value="InterPro"/>
</dbReference>
<dbReference type="OrthoDB" id="9764248at2"/>
<name>A0A2D0NAR3_FLAN2</name>
<comment type="caution">
    <text evidence="9">The sequence shown here is derived from an EMBL/GenBank/DDBJ whole genome shotgun (WGS) entry which is preliminary data.</text>
</comment>
<dbReference type="GO" id="GO:0004497">
    <property type="term" value="F:monooxygenase activity"/>
    <property type="evidence" value="ECO:0007669"/>
    <property type="project" value="UniProtKB-KW"/>
</dbReference>
<dbReference type="RefSeq" id="WP_099151914.1">
    <property type="nucleotide sequence ID" value="NZ_PDUD01000024.1"/>
</dbReference>
<sequence>MIPQISRLRSFANSFRFVKDPISAINGNLQQLGPTYGMYLGGLKAGILSIEPEIIQQILQKNHRNYPKSPMHFEKLAYFLGNGLLTSTGDYWLRQRRLIQPGFHRQKLAALTDIMQDTIEQQLDRFEQRIDGEVDAYTEMMEMAFRVVAASLFSTALTEEELQKLSYAITTLQEFIVRQIRQPYLNPWFRISGQVRKHERLTGQADSVIKNTIRKRQANQEKGDDLLQMLMDARYEDTGEPMGERQLLDESKIIFVAGHETSANALSWTWYLLALHPEVTQKIRDEIRAVLEDRRPTFSDLPKLAYTSQVIEESMRLYPPAWITDRLALETDEIKGVKIPAGTIAVPYIYGAHHNPATWSDPETFDPDRFSPENRKKIPAYAYLPFGGGPRLCIGNNFAIMEMQLILVEMIRRYNFELVPGQEIQMKALVTLRPYPGVRMKFSRRP</sequence>
<dbReference type="InterPro" id="IPR001128">
    <property type="entry name" value="Cyt_P450"/>
</dbReference>
<dbReference type="SUPFAM" id="SSF48264">
    <property type="entry name" value="Cytochrome P450"/>
    <property type="match status" value="1"/>
</dbReference>
<dbReference type="PRINTS" id="PR00385">
    <property type="entry name" value="P450"/>
</dbReference>
<dbReference type="CDD" id="cd20620">
    <property type="entry name" value="CYP132-like"/>
    <property type="match status" value="1"/>
</dbReference>
<evidence type="ECO:0000313" key="10">
    <source>
        <dbReference type="Proteomes" id="UP000223913"/>
    </source>
</evidence>
<proteinExistence type="inferred from homology"/>
<comment type="similarity">
    <text evidence="1 8">Belongs to the cytochrome P450 family.</text>
</comment>
<dbReference type="EMBL" id="PDUD01000024">
    <property type="protein sequence ID" value="PHN04853.1"/>
    <property type="molecule type" value="Genomic_DNA"/>
</dbReference>
<feature type="binding site" description="axial binding residue" evidence="7">
    <location>
        <position position="393"/>
    </location>
    <ligand>
        <name>heme</name>
        <dbReference type="ChEBI" id="CHEBI:30413"/>
    </ligand>
    <ligandPart>
        <name>Fe</name>
        <dbReference type="ChEBI" id="CHEBI:18248"/>
    </ligandPart>
</feature>
<dbReference type="Pfam" id="PF00067">
    <property type="entry name" value="p450"/>
    <property type="match status" value="1"/>
</dbReference>
<dbReference type="InterPro" id="IPR050196">
    <property type="entry name" value="Cytochrome_P450_Monoox"/>
</dbReference>
<keyword evidence="3 7" id="KW-0479">Metal-binding</keyword>
<dbReference type="AlphaFoldDB" id="A0A2D0NAR3"/>
<dbReference type="Gene3D" id="1.10.630.10">
    <property type="entry name" value="Cytochrome P450"/>
    <property type="match status" value="1"/>
</dbReference>
<accession>A0A2D0NAR3</accession>
<organism evidence="9 10">
    <name type="scientific">Flavilitoribacter nigricans (strain ATCC 23147 / DSM 23189 / NBRC 102662 / NCIMB 1420 / SS-2)</name>
    <name type="common">Lewinella nigricans</name>
    <dbReference type="NCBI Taxonomy" id="1122177"/>
    <lineage>
        <taxon>Bacteria</taxon>
        <taxon>Pseudomonadati</taxon>
        <taxon>Bacteroidota</taxon>
        <taxon>Saprospiria</taxon>
        <taxon>Saprospirales</taxon>
        <taxon>Lewinellaceae</taxon>
        <taxon>Flavilitoribacter</taxon>
    </lineage>
</organism>
<dbReference type="InterPro" id="IPR002401">
    <property type="entry name" value="Cyt_P450_E_grp-I"/>
</dbReference>
<dbReference type="PROSITE" id="PS00086">
    <property type="entry name" value="CYTOCHROME_P450"/>
    <property type="match status" value="1"/>
</dbReference>
<evidence type="ECO:0000256" key="5">
    <source>
        <dbReference type="ARBA" id="ARBA00023004"/>
    </source>
</evidence>
<dbReference type="Proteomes" id="UP000223913">
    <property type="component" value="Unassembled WGS sequence"/>
</dbReference>
<dbReference type="InterPro" id="IPR036396">
    <property type="entry name" value="Cyt_P450_sf"/>
</dbReference>
<keyword evidence="4 8" id="KW-0560">Oxidoreductase</keyword>
<evidence type="ECO:0000256" key="8">
    <source>
        <dbReference type="RuleBase" id="RU000461"/>
    </source>
</evidence>
<dbReference type="PRINTS" id="PR00463">
    <property type="entry name" value="EP450I"/>
</dbReference>
<gene>
    <name evidence="9" type="ORF">CRP01_20310</name>
</gene>
<keyword evidence="5 7" id="KW-0408">Iron</keyword>
<protein>
    <submittedName>
        <fullName evidence="9">Cytochrome P450</fullName>
    </submittedName>
</protein>
<keyword evidence="2 7" id="KW-0349">Heme</keyword>
<evidence type="ECO:0000256" key="1">
    <source>
        <dbReference type="ARBA" id="ARBA00010617"/>
    </source>
</evidence>
<evidence type="ECO:0000256" key="2">
    <source>
        <dbReference type="ARBA" id="ARBA00022617"/>
    </source>
</evidence>
<dbReference type="GO" id="GO:0005506">
    <property type="term" value="F:iron ion binding"/>
    <property type="evidence" value="ECO:0007669"/>
    <property type="project" value="InterPro"/>
</dbReference>
<reference evidence="9 10" key="1">
    <citation type="submission" date="2017-10" db="EMBL/GenBank/DDBJ databases">
        <title>The draft genome sequence of Lewinella nigricans NBRC 102662.</title>
        <authorList>
            <person name="Wang K."/>
        </authorList>
    </citation>
    <scope>NUCLEOTIDE SEQUENCE [LARGE SCALE GENOMIC DNA]</scope>
    <source>
        <strain evidence="9 10">NBRC 102662</strain>
    </source>
</reference>
<dbReference type="PANTHER" id="PTHR24291:SF50">
    <property type="entry name" value="BIFUNCTIONAL ALBAFLAVENONE MONOOXYGENASE_TERPENE SYNTHASE"/>
    <property type="match status" value="1"/>
</dbReference>
<keyword evidence="6 8" id="KW-0503">Monooxygenase</keyword>